<dbReference type="GO" id="GO:0051639">
    <property type="term" value="P:actin filament network formation"/>
    <property type="evidence" value="ECO:0007669"/>
    <property type="project" value="TreeGrafter"/>
</dbReference>
<name>A0A075AID3_OPIVI</name>
<proteinExistence type="predicted"/>
<dbReference type="KEGG" id="ovi:T265_02343"/>
<dbReference type="InterPro" id="IPR001715">
    <property type="entry name" value="CH_dom"/>
</dbReference>
<dbReference type="InterPro" id="IPR039959">
    <property type="entry name" value="Fimbrin/Plastin"/>
</dbReference>
<sequence>MATEVDAGDNGLTQEQYDDLCKRFSYLSSSHCLAWGDIKDALDLLRVPLAGHELRELTGTPQQWLTMDEFAHLYSRARDLKDTAKNIRKALLLKTVTDVKAFTSDKDAEVRHSVSKAEEVGFTNWINKRLAGDPDLVEILPIDVGKDGELYEKCKNGILLCKLINVASPNTIDERSINKGATLKNVFNVNENLTLAINSAAAIGCCVVNMGPDDVEKKKRHIVLGLIWQLIRKGLVDTITLTQHSELICLLMDGESPEDLLRLKPEQLLMRWVNYHLARAGIDRRMTNFNADLRDSVIYAYLLDQISPMEKKNKLRSPGEVLAGNHKERANAVLSNAELLNARAFLSPEDIYEANEGSNRLHLAFLANLFNMYPSLDTQSDWKIVGETLEERTYRNWMNSLGVRPFVTFLDTDLSNGLVLLQLIDLIQPGTVDWSKVVNVFDPLKRLFQEQGNCNMVITSAKKINIIFVNVSGEDIRERNKKLILGVVFQLMHAYTYKLLHEATGEQLMPRDDKDVLIWANDTLTEAKAKTLNGFRDPALATGVPILQILEQIRPGSTNRDVWLNSNTDDFSMCTYAISCCRKAGARIYALPEHLNNLNGKMIQVILVCLQALDYSTKRRAEEAKNKLQKRTKLSWLRSPEDEKSDSE</sequence>
<dbReference type="SUPFAM" id="SSF47576">
    <property type="entry name" value="Calponin-homology domain, CH-domain"/>
    <property type="match status" value="1"/>
</dbReference>
<protein>
    <submittedName>
        <fullName evidence="1">Uncharacterized protein</fullName>
    </submittedName>
</protein>
<gene>
    <name evidence="1" type="ORF">T265_02343</name>
</gene>
<evidence type="ECO:0000313" key="2">
    <source>
        <dbReference type="Proteomes" id="UP000054324"/>
    </source>
</evidence>
<dbReference type="GO" id="GO:0005737">
    <property type="term" value="C:cytoplasm"/>
    <property type="evidence" value="ECO:0007669"/>
    <property type="project" value="TreeGrafter"/>
</dbReference>
<dbReference type="GO" id="GO:0005884">
    <property type="term" value="C:actin filament"/>
    <property type="evidence" value="ECO:0007669"/>
    <property type="project" value="TreeGrafter"/>
</dbReference>
<dbReference type="PANTHER" id="PTHR19961:SF18">
    <property type="entry name" value="FI19014P1"/>
    <property type="match status" value="1"/>
</dbReference>
<dbReference type="InterPro" id="IPR036872">
    <property type="entry name" value="CH_dom_sf"/>
</dbReference>
<dbReference type="GeneID" id="20316531"/>
<accession>A0A075AID3</accession>
<keyword evidence="2" id="KW-1185">Reference proteome</keyword>
<dbReference type="PROSITE" id="PS50021">
    <property type="entry name" value="CH"/>
    <property type="match status" value="4"/>
</dbReference>
<organism evidence="1 2">
    <name type="scientific">Opisthorchis viverrini</name>
    <name type="common">Southeast Asian liver fluke</name>
    <dbReference type="NCBI Taxonomy" id="6198"/>
    <lineage>
        <taxon>Eukaryota</taxon>
        <taxon>Metazoa</taxon>
        <taxon>Spiralia</taxon>
        <taxon>Lophotrochozoa</taxon>
        <taxon>Platyhelminthes</taxon>
        <taxon>Trematoda</taxon>
        <taxon>Digenea</taxon>
        <taxon>Opisthorchiida</taxon>
        <taxon>Opisthorchiata</taxon>
        <taxon>Opisthorchiidae</taxon>
        <taxon>Opisthorchis</taxon>
    </lineage>
</organism>
<dbReference type="Gene3D" id="1.10.418.10">
    <property type="entry name" value="Calponin-like domain"/>
    <property type="match status" value="4"/>
</dbReference>
<dbReference type="RefSeq" id="XP_009164821.1">
    <property type="nucleotide sequence ID" value="XM_009166557.1"/>
</dbReference>
<dbReference type="OrthoDB" id="431378at2759"/>
<dbReference type="AlphaFoldDB" id="A0A075AID3"/>
<dbReference type="STRING" id="6198.A0A075AID3"/>
<dbReference type="EMBL" id="KL596646">
    <property type="protein sequence ID" value="KER31434.1"/>
    <property type="molecule type" value="Genomic_DNA"/>
</dbReference>
<dbReference type="GO" id="GO:0051015">
    <property type="term" value="F:actin filament binding"/>
    <property type="evidence" value="ECO:0007669"/>
    <property type="project" value="InterPro"/>
</dbReference>
<dbReference type="PANTHER" id="PTHR19961">
    <property type="entry name" value="FIMBRIN/PLASTIN"/>
    <property type="match status" value="1"/>
</dbReference>
<dbReference type="Pfam" id="PF00307">
    <property type="entry name" value="CH"/>
    <property type="match status" value="4"/>
</dbReference>
<dbReference type="SMART" id="SM00033">
    <property type="entry name" value="CH"/>
    <property type="match status" value="4"/>
</dbReference>
<evidence type="ECO:0000313" key="1">
    <source>
        <dbReference type="EMBL" id="KER31434.1"/>
    </source>
</evidence>
<dbReference type="GO" id="GO:0032432">
    <property type="term" value="C:actin filament bundle"/>
    <property type="evidence" value="ECO:0007669"/>
    <property type="project" value="TreeGrafter"/>
</dbReference>
<dbReference type="CTD" id="20316531"/>
<reference evidence="1 2" key="1">
    <citation type="submission" date="2013-11" db="EMBL/GenBank/DDBJ databases">
        <title>Opisthorchis viverrini - life in the bile duct.</title>
        <authorList>
            <person name="Young N.D."/>
            <person name="Nagarajan N."/>
            <person name="Lin S.J."/>
            <person name="Korhonen P.K."/>
            <person name="Jex A.R."/>
            <person name="Hall R.S."/>
            <person name="Safavi-Hemami H."/>
            <person name="Kaewkong W."/>
            <person name="Bertrand D."/>
            <person name="Gao S."/>
            <person name="Seet Q."/>
            <person name="Wongkham S."/>
            <person name="Teh B.T."/>
            <person name="Wongkham C."/>
            <person name="Intapan P.M."/>
            <person name="Maleewong W."/>
            <person name="Yang X."/>
            <person name="Hu M."/>
            <person name="Wang Z."/>
            <person name="Hofmann A."/>
            <person name="Sternberg P.W."/>
            <person name="Tan P."/>
            <person name="Wang J."/>
            <person name="Gasser R.B."/>
        </authorList>
    </citation>
    <scope>NUCLEOTIDE SEQUENCE [LARGE SCALE GENOMIC DNA]</scope>
</reference>
<dbReference type="GO" id="GO:0051017">
    <property type="term" value="P:actin filament bundle assembly"/>
    <property type="evidence" value="ECO:0007669"/>
    <property type="project" value="InterPro"/>
</dbReference>
<dbReference type="Proteomes" id="UP000054324">
    <property type="component" value="Unassembled WGS sequence"/>
</dbReference>